<keyword evidence="2" id="KW-1185">Reference proteome</keyword>
<organism evidence="1 2">
    <name type="scientific">Prosthecobacter vanneervenii</name>
    <dbReference type="NCBI Taxonomy" id="48466"/>
    <lineage>
        <taxon>Bacteria</taxon>
        <taxon>Pseudomonadati</taxon>
        <taxon>Verrucomicrobiota</taxon>
        <taxon>Verrucomicrobiia</taxon>
        <taxon>Verrucomicrobiales</taxon>
        <taxon>Verrucomicrobiaceae</taxon>
        <taxon>Prosthecobacter</taxon>
    </lineage>
</organism>
<evidence type="ECO:0000313" key="1">
    <source>
        <dbReference type="EMBL" id="MBB5033351.1"/>
    </source>
</evidence>
<comment type="caution">
    <text evidence="1">The sequence shown here is derived from an EMBL/GenBank/DDBJ whole genome shotgun (WGS) entry which is preliminary data.</text>
</comment>
<protein>
    <submittedName>
        <fullName evidence="1">Uncharacterized protein</fullName>
    </submittedName>
</protein>
<gene>
    <name evidence="1" type="ORF">HNQ65_002939</name>
</gene>
<dbReference type="Proteomes" id="UP000590740">
    <property type="component" value="Unassembled WGS sequence"/>
</dbReference>
<dbReference type="AlphaFoldDB" id="A0A7W8DKZ5"/>
<reference evidence="1 2" key="1">
    <citation type="submission" date="2020-08" db="EMBL/GenBank/DDBJ databases">
        <title>Genomic Encyclopedia of Type Strains, Phase IV (KMG-IV): sequencing the most valuable type-strain genomes for metagenomic binning, comparative biology and taxonomic classification.</title>
        <authorList>
            <person name="Goeker M."/>
        </authorList>
    </citation>
    <scope>NUCLEOTIDE SEQUENCE [LARGE SCALE GENOMIC DNA]</scope>
    <source>
        <strain evidence="1 2">DSM 12252</strain>
    </source>
</reference>
<accession>A0A7W8DKZ5</accession>
<sequence length="78" mass="8819">MKLAQGQIWRQGEEYYRIVKWARLSIEYKAMKDPATKQGTLHTVTKKEFCRLIKGAELLGPGGLSQTEAEAIPAPEEE</sequence>
<dbReference type="EMBL" id="JACHIG010000006">
    <property type="protein sequence ID" value="MBB5033351.1"/>
    <property type="molecule type" value="Genomic_DNA"/>
</dbReference>
<name>A0A7W8DKZ5_9BACT</name>
<evidence type="ECO:0000313" key="2">
    <source>
        <dbReference type="Proteomes" id="UP000590740"/>
    </source>
</evidence>
<proteinExistence type="predicted"/>
<dbReference type="RefSeq" id="WP_184340287.1">
    <property type="nucleotide sequence ID" value="NZ_JACHIG010000006.1"/>
</dbReference>